<name>A0A0K8US44_BACLA</name>
<feature type="non-terminal residue" evidence="2">
    <location>
        <position position="186"/>
    </location>
</feature>
<dbReference type="InterPro" id="IPR012337">
    <property type="entry name" value="RNaseH-like_sf"/>
</dbReference>
<dbReference type="OrthoDB" id="8067603at2759"/>
<reference evidence="2" key="1">
    <citation type="submission" date="2015-06" db="EMBL/GenBank/DDBJ databases">
        <authorList>
            <person name="Hoefler B.C."/>
            <person name="Straight P.D."/>
        </authorList>
    </citation>
    <scope>NUCLEOTIDE SEQUENCE</scope>
</reference>
<dbReference type="InterPro" id="IPR002156">
    <property type="entry name" value="RNaseH_domain"/>
</dbReference>
<organism evidence="2">
    <name type="scientific">Bactrocera latifrons</name>
    <name type="common">Malaysian fruit fly</name>
    <name type="synonym">Chaetodacus latifrons</name>
    <dbReference type="NCBI Taxonomy" id="174628"/>
    <lineage>
        <taxon>Eukaryota</taxon>
        <taxon>Metazoa</taxon>
        <taxon>Ecdysozoa</taxon>
        <taxon>Arthropoda</taxon>
        <taxon>Hexapoda</taxon>
        <taxon>Insecta</taxon>
        <taxon>Pterygota</taxon>
        <taxon>Neoptera</taxon>
        <taxon>Endopterygota</taxon>
        <taxon>Diptera</taxon>
        <taxon>Brachycera</taxon>
        <taxon>Muscomorpha</taxon>
        <taxon>Tephritoidea</taxon>
        <taxon>Tephritidae</taxon>
        <taxon>Bactrocera</taxon>
        <taxon>Bactrocera</taxon>
    </lineage>
</organism>
<dbReference type="Gene3D" id="3.30.420.10">
    <property type="entry name" value="Ribonuclease H-like superfamily/Ribonuclease H"/>
    <property type="match status" value="1"/>
</dbReference>
<accession>A0A0K8US44</accession>
<dbReference type="GO" id="GO:0004523">
    <property type="term" value="F:RNA-DNA hybrid ribonuclease activity"/>
    <property type="evidence" value="ECO:0007669"/>
    <property type="project" value="InterPro"/>
</dbReference>
<protein>
    <recommendedName>
        <fullName evidence="1">RNase H type-1 domain-containing protein</fullName>
    </recommendedName>
</protein>
<gene>
    <name evidence="2" type="ORF">c1_g2_i3</name>
</gene>
<evidence type="ECO:0000259" key="1">
    <source>
        <dbReference type="PROSITE" id="PS50879"/>
    </source>
</evidence>
<dbReference type="SUPFAM" id="SSF53098">
    <property type="entry name" value="Ribonuclease H-like"/>
    <property type="match status" value="1"/>
</dbReference>
<dbReference type="PROSITE" id="PS50879">
    <property type="entry name" value="RNASE_H_1"/>
    <property type="match status" value="1"/>
</dbReference>
<dbReference type="InterPro" id="IPR036397">
    <property type="entry name" value="RNaseH_sf"/>
</dbReference>
<dbReference type="CDD" id="cd09276">
    <property type="entry name" value="Rnase_HI_RT_non_LTR"/>
    <property type="match status" value="1"/>
</dbReference>
<proteinExistence type="predicted"/>
<dbReference type="GO" id="GO:0003676">
    <property type="term" value="F:nucleic acid binding"/>
    <property type="evidence" value="ECO:0007669"/>
    <property type="project" value="InterPro"/>
</dbReference>
<sequence>MYYTDGSKSKDHTSFAVVQADGKTVIAGYLPNYGSVYTAEAVAVYNAILAASESNDKTIICTDSMSTIASIMNITNKVPLIAEIRTKLIQKAKEIKIMWIPGHAGIISNKLADLKAKSVAMEPLFTFNCMVRKDIFLLVNNFLKEQKINSWNSVQNYYSNFNTTGMQPHIPPTCRANDIIAFTRLR</sequence>
<feature type="domain" description="RNase H type-1" evidence="1">
    <location>
        <begin position="1"/>
        <end position="121"/>
    </location>
</feature>
<dbReference type="EMBL" id="GDHF01023006">
    <property type="protein sequence ID" value="JAI29308.1"/>
    <property type="molecule type" value="Transcribed_RNA"/>
</dbReference>
<dbReference type="Pfam" id="PF00075">
    <property type="entry name" value="RNase_H"/>
    <property type="match status" value="1"/>
</dbReference>
<dbReference type="AlphaFoldDB" id="A0A0K8US44"/>
<evidence type="ECO:0000313" key="2">
    <source>
        <dbReference type="EMBL" id="JAI29308.1"/>
    </source>
</evidence>